<dbReference type="NCBIfam" id="TIGR01484">
    <property type="entry name" value="HAD-SF-IIB"/>
    <property type="match status" value="1"/>
</dbReference>
<gene>
    <name evidence="3" type="ORF">FE840_007980</name>
</gene>
<dbReference type="EMBL" id="CP058350">
    <property type="protein sequence ID" value="QLF69486.1"/>
    <property type="molecule type" value="Genomic_DNA"/>
</dbReference>
<dbReference type="SFLD" id="SFLDS00003">
    <property type="entry name" value="Haloacid_Dehalogenase"/>
    <property type="match status" value="1"/>
</dbReference>
<name>A0ABX6QLP2_9HYPH</name>
<dbReference type="Gene3D" id="3.90.1070.10">
    <property type="match status" value="1"/>
</dbReference>
<reference evidence="3 4" key="1">
    <citation type="submission" date="2020-06" db="EMBL/GenBank/DDBJ databases">
        <title>Genome sequence of Rhizobium sp strain ADMK78.</title>
        <authorList>
            <person name="Rahi P."/>
        </authorList>
    </citation>
    <scope>NUCLEOTIDE SEQUENCE [LARGE SCALE GENOMIC DNA]</scope>
    <source>
        <strain evidence="3 4">ADMK78</strain>
    </source>
</reference>
<dbReference type="InterPro" id="IPR023214">
    <property type="entry name" value="HAD_sf"/>
</dbReference>
<protein>
    <submittedName>
        <fullName evidence="3">HAD-IIB family hydrolase</fullName>
    </submittedName>
</protein>
<keyword evidence="1 3" id="KW-0378">Hydrolase</keyword>
<evidence type="ECO:0000313" key="4">
    <source>
        <dbReference type="Proteomes" id="UP000308530"/>
    </source>
</evidence>
<evidence type="ECO:0000256" key="1">
    <source>
        <dbReference type="ARBA" id="ARBA00022801"/>
    </source>
</evidence>
<dbReference type="InterPro" id="IPR006379">
    <property type="entry name" value="HAD-SF_hydro_IIB"/>
</dbReference>
<organism evidence="3 4">
    <name type="scientific">Peteryoungia desertarenae</name>
    <dbReference type="NCBI Taxonomy" id="1813451"/>
    <lineage>
        <taxon>Bacteria</taxon>
        <taxon>Pseudomonadati</taxon>
        <taxon>Pseudomonadota</taxon>
        <taxon>Alphaproteobacteria</taxon>
        <taxon>Hyphomicrobiales</taxon>
        <taxon>Rhizobiaceae</taxon>
        <taxon>Peteryoungia</taxon>
    </lineage>
</organism>
<keyword evidence="4" id="KW-1185">Reference proteome</keyword>
<proteinExistence type="predicted"/>
<feature type="domain" description="Sucrose phosphatase-like" evidence="2">
    <location>
        <begin position="5"/>
        <end position="244"/>
    </location>
</feature>
<dbReference type="SFLD" id="SFLDG01141">
    <property type="entry name" value="C2.B.1:_Sucrose_Phosphatase_Li"/>
    <property type="match status" value="1"/>
</dbReference>
<dbReference type="InterPro" id="IPR036412">
    <property type="entry name" value="HAD-like_sf"/>
</dbReference>
<dbReference type="PANTHER" id="PTHR46521">
    <property type="entry name" value="SUCROSE-PHOSPHATASE 2-RELATED"/>
    <property type="match status" value="1"/>
</dbReference>
<dbReference type="Gene3D" id="3.40.50.1000">
    <property type="entry name" value="HAD superfamily/HAD-like"/>
    <property type="match status" value="1"/>
</dbReference>
<dbReference type="PANTHER" id="PTHR46521:SF4">
    <property type="entry name" value="SUCROSE-PHOSPHATASE 2-RELATED"/>
    <property type="match status" value="1"/>
</dbReference>
<accession>A0ABX6QLP2</accession>
<dbReference type="InterPro" id="IPR006380">
    <property type="entry name" value="SPP-like_dom"/>
</dbReference>
<evidence type="ECO:0000313" key="3">
    <source>
        <dbReference type="EMBL" id="QLF69486.1"/>
    </source>
</evidence>
<dbReference type="Pfam" id="PF05116">
    <property type="entry name" value="S6PP"/>
    <property type="match status" value="1"/>
</dbReference>
<evidence type="ECO:0000259" key="2">
    <source>
        <dbReference type="Pfam" id="PF05116"/>
    </source>
</evidence>
<dbReference type="Proteomes" id="UP000308530">
    <property type="component" value="Chromosome"/>
</dbReference>
<dbReference type="RefSeq" id="WP_138285383.1">
    <property type="nucleotide sequence ID" value="NZ_CP058350.1"/>
</dbReference>
<dbReference type="InterPro" id="IPR051518">
    <property type="entry name" value="Sucrose_Phosphatase"/>
</dbReference>
<dbReference type="SFLD" id="SFLDG01140">
    <property type="entry name" value="C2.B:_Phosphomannomutase_and_P"/>
    <property type="match status" value="1"/>
</dbReference>
<dbReference type="SUPFAM" id="SSF56784">
    <property type="entry name" value="HAD-like"/>
    <property type="match status" value="1"/>
</dbReference>
<dbReference type="GO" id="GO:0016787">
    <property type="term" value="F:hydrolase activity"/>
    <property type="evidence" value="ECO:0007669"/>
    <property type="project" value="UniProtKB-KW"/>
</dbReference>
<sequence length="249" mass="27536">MKPVRLFSSDIDGTLAGDRKASAEFAGYWARLEAKTRPLLVYNSGRLVEDILAFTAQEGLPAPDYVIGGVGTMVHSNAERSLAEEYTHRLREGFDVAAINALLESMERLTRQPERFQHDFKSSWFLHGATAEDIGELEQQIASSGIKARIVYSSQRDLDVIPKVADKGQALTWLCRRLGIGLDEVLVAGDTGNDRGMFDLPDVRGIIPANALPELVRLTQENRRMVHTQGREALGVIEGLMRFGVVTKT</sequence>